<gene>
    <name evidence="2" type="ORF">CNH36_01140</name>
    <name evidence="4" type="ORF">EIH03_03015</name>
    <name evidence="3" type="ORF">EQ90_12265</name>
</gene>
<feature type="compositionally biased region" description="Polar residues" evidence="1">
    <location>
        <begin position="24"/>
        <end position="38"/>
    </location>
</feature>
<evidence type="ECO:0000256" key="1">
    <source>
        <dbReference type="SAM" id="MobiDB-lite"/>
    </source>
</evidence>
<dbReference type="EMBL" id="RQTF01000042">
    <property type="protein sequence ID" value="RZI08173.1"/>
    <property type="molecule type" value="Genomic_DNA"/>
</dbReference>
<evidence type="ECO:0000313" key="2">
    <source>
        <dbReference type="EMBL" id="ATC70303.1"/>
    </source>
</evidence>
<name>A0A0G2LNU5_STAAU</name>
<evidence type="ECO:0000313" key="6">
    <source>
        <dbReference type="Proteomes" id="UP000294017"/>
    </source>
</evidence>
<reference evidence="3" key="1">
    <citation type="journal article" date="2015" name="J. Infect. Dis.">
        <title>Parallel Epidemics of Community-Associated Methicillin-Resistant Staphylococcus aureus USA300 Infection in North and South America.</title>
        <authorList>
            <person name="Planet P.J."/>
            <person name="Diaz L."/>
            <person name="Kolokotronis S.O."/>
            <person name="Narechania A."/>
            <person name="Reyes J."/>
            <person name="Xing G."/>
            <person name="Rincon S."/>
            <person name="Smith H."/>
            <person name="Panesso D."/>
            <person name="Ryan C."/>
            <person name="Smith D.P."/>
            <person name="Guzman M."/>
            <person name="Zurita J."/>
            <person name="Sebra R."/>
            <person name="Deikus G."/>
            <person name="Nolan R.L."/>
            <person name="Tenover F.C."/>
            <person name="Weinstock G.M."/>
            <person name="Robinson D.A."/>
            <person name="Arias C.A."/>
        </authorList>
    </citation>
    <scope>NUCLEOTIDE SEQUENCE</scope>
    <source>
        <strain evidence="3">CA15</strain>
    </source>
</reference>
<dbReference type="Proteomes" id="UP000294017">
    <property type="component" value="Unassembled WGS sequence"/>
</dbReference>
<dbReference type="Proteomes" id="UP000217245">
    <property type="component" value="Chromosome"/>
</dbReference>
<evidence type="ECO:0000313" key="3">
    <source>
        <dbReference type="EMBL" id="KMR35687.1"/>
    </source>
</evidence>
<accession>A0A0G2LNU5</accession>
<reference evidence="2 5" key="2">
    <citation type="submission" date="2017-09" db="EMBL/GenBank/DDBJ databases">
        <title>A single nucleotide polymorphism in the Staphylococcus aureus virulence regulator SaeR abolishes pathogenesis.</title>
        <authorList>
            <person name="Copin R.J."/>
            <person name="Sause W."/>
            <person name="Shopsin B."/>
            <person name="Torres V.J."/>
        </authorList>
    </citation>
    <scope>NUCLEOTIDE SEQUENCE [LARGE SCALE GENOMIC DNA]</scope>
    <source>
        <strain evidence="5">Newman</strain>
        <strain evidence="2">Newman_D2C</strain>
    </source>
</reference>
<dbReference type="AlphaFoldDB" id="A0A0G2LNU5"/>
<organism evidence="4 6">
    <name type="scientific">Staphylococcus aureus</name>
    <dbReference type="NCBI Taxonomy" id="1280"/>
    <lineage>
        <taxon>Bacteria</taxon>
        <taxon>Bacillati</taxon>
        <taxon>Bacillota</taxon>
        <taxon>Bacilli</taxon>
        <taxon>Bacillales</taxon>
        <taxon>Staphylococcaceae</taxon>
        <taxon>Staphylococcus</taxon>
    </lineage>
</organism>
<evidence type="ECO:0000313" key="4">
    <source>
        <dbReference type="EMBL" id="RZI08173.1"/>
    </source>
</evidence>
<protein>
    <recommendedName>
        <fullName evidence="7">Nitrogen regulation protein NIFR3</fullName>
    </recommendedName>
</protein>
<evidence type="ECO:0008006" key="7">
    <source>
        <dbReference type="Google" id="ProtNLM"/>
    </source>
</evidence>
<evidence type="ECO:0000313" key="5">
    <source>
        <dbReference type="Proteomes" id="UP000217245"/>
    </source>
</evidence>
<reference evidence="4 6" key="3">
    <citation type="submission" date="2018-11" db="EMBL/GenBank/DDBJ databases">
        <title>Genomic profiling of Staphylococcus species from a Poultry farm system in KwaZulu-Natal, South Africa.</title>
        <authorList>
            <person name="Amoako D.G."/>
            <person name="Somboro A.M."/>
            <person name="Abia A.L.K."/>
            <person name="Bester L.A."/>
            <person name="Essack S.Y."/>
        </authorList>
    </citation>
    <scope>NUCLEOTIDE SEQUENCE [LARGE SCALE GENOMIC DNA]</scope>
    <source>
        <strain evidence="4 6">SA12</strain>
    </source>
</reference>
<dbReference type="EMBL" id="LALJ01000031">
    <property type="protein sequence ID" value="KMR35687.1"/>
    <property type="molecule type" value="Genomic_DNA"/>
</dbReference>
<proteinExistence type="predicted"/>
<sequence length="63" mass="7218">MAGPQHKEFRKEILQVMQVGGAPTQRNSKRNSTGNASWGRTEINFAKISFLFQSRDVKILRKK</sequence>
<feature type="region of interest" description="Disordered" evidence="1">
    <location>
        <begin position="19"/>
        <end position="38"/>
    </location>
</feature>
<accession>A0A1E8XD33</accession>
<dbReference type="EMBL" id="CP023391">
    <property type="protein sequence ID" value="ATC70303.1"/>
    <property type="molecule type" value="Genomic_DNA"/>
</dbReference>